<dbReference type="GO" id="GO:0005737">
    <property type="term" value="C:cytoplasm"/>
    <property type="evidence" value="ECO:0007669"/>
    <property type="project" value="TreeGrafter"/>
</dbReference>
<proteinExistence type="inferred from homology"/>
<dbReference type="PIRSF" id="PIRSF001467">
    <property type="entry name" value="Peptidylpro_ismrse"/>
    <property type="match status" value="1"/>
</dbReference>
<dbReference type="RefSeq" id="XP_001415820.1">
    <property type="nucleotide sequence ID" value="XM_001415783.1"/>
</dbReference>
<dbReference type="Pfam" id="PF00160">
    <property type="entry name" value="Pro_isomerase"/>
    <property type="match status" value="1"/>
</dbReference>
<name>A4RR05_OSTLU</name>
<dbReference type="InterPro" id="IPR029000">
    <property type="entry name" value="Cyclophilin-like_dom_sf"/>
</dbReference>
<keyword evidence="7" id="KW-1185">Reference proteome</keyword>
<comment type="catalytic activity">
    <reaction evidence="4">
        <text>[protein]-peptidylproline (omega=180) = [protein]-peptidylproline (omega=0)</text>
        <dbReference type="Rhea" id="RHEA:16237"/>
        <dbReference type="Rhea" id="RHEA-COMP:10747"/>
        <dbReference type="Rhea" id="RHEA-COMP:10748"/>
        <dbReference type="ChEBI" id="CHEBI:83833"/>
        <dbReference type="ChEBI" id="CHEBI:83834"/>
        <dbReference type="EC" id="5.2.1.8"/>
    </reaction>
</comment>
<reference evidence="6 7" key="1">
    <citation type="journal article" date="2007" name="Proc. Natl. Acad. Sci. U.S.A.">
        <title>The tiny eukaryote Ostreococcus provides genomic insights into the paradox of plankton speciation.</title>
        <authorList>
            <person name="Palenik B."/>
            <person name="Grimwood J."/>
            <person name="Aerts A."/>
            <person name="Rouze P."/>
            <person name="Salamov A."/>
            <person name="Putnam N."/>
            <person name="Dupont C."/>
            <person name="Jorgensen R."/>
            <person name="Derelle E."/>
            <person name="Rombauts S."/>
            <person name="Zhou K."/>
            <person name="Otillar R."/>
            <person name="Merchant S.S."/>
            <person name="Podell S."/>
            <person name="Gaasterland T."/>
            <person name="Napoli C."/>
            <person name="Gendler K."/>
            <person name="Manuell A."/>
            <person name="Tai V."/>
            <person name="Vallon O."/>
            <person name="Piganeau G."/>
            <person name="Jancek S."/>
            <person name="Heijde M."/>
            <person name="Jabbari K."/>
            <person name="Bowler C."/>
            <person name="Lohr M."/>
            <person name="Robbens S."/>
            <person name="Werner G."/>
            <person name="Dubchak I."/>
            <person name="Pazour G.J."/>
            <person name="Ren Q."/>
            <person name="Paulsen I."/>
            <person name="Delwiche C."/>
            <person name="Schmutz J."/>
            <person name="Rokhsar D."/>
            <person name="Van de Peer Y."/>
            <person name="Moreau H."/>
            <person name="Grigoriev I.V."/>
        </authorList>
    </citation>
    <scope>NUCLEOTIDE SEQUENCE [LARGE SCALE GENOMIC DNA]</scope>
    <source>
        <strain evidence="6 7">CCE9901</strain>
    </source>
</reference>
<sequence>RVYLDVSIDGADAERIEFVLYADTSPLAAENFRRMCVGEPSEEYTWVGSKFYRILDRFIDQTGSHTASGSAVNPGKAFDDDPGGLRLKHDRPGLLSVANAGPNTNTGHFSIVMAPAPHLDGSYVIFGEVVDGMEHAWAINKLASSDGEPTGEAKIVRAGVL</sequence>
<feature type="non-terminal residue" evidence="6">
    <location>
        <position position="1"/>
    </location>
</feature>
<dbReference type="Proteomes" id="UP000001568">
    <property type="component" value="Chromosome 1"/>
</dbReference>
<dbReference type="PRINTS" id="PR00153">
    <property type="entry name" value="CSAPPISMRASE"/>
</dbReference>
<feature type="non-terminal residue" evidence="6">
    <location>
        <position position="161"/>
    </location>
</feature>
<dbReference type="InterPro" id="IPR024936">
    <property type="entry name" value="Cyclophilin-type_PPIase"/>
</dbReference>
<evidence type="ECO:0000313" key="7">
    <source>
        <dbReference type="Proteomes" id="UP000001568"/>
    </source>
</evidence>
<evidence type="ECO:0000256" key="2">
    <source>
        <dbReference type="ARBA" id="ARBA00023110"/>
    </source>
</evidence>
<keyword evidence="3 4" id="KW-0413">Isomerase</keyword>
<dbReference type="GO" id="GO:0006457">
    <property type="term" value="P:protein folding"/>
    <property type="evidence" value="ECO:0007669"/>
    <property type="project" value="TreeGrafter"/>
</dbReference>
<comment type="similarity">
    <text evidence="1 4">Belongs to the cyclophilin-type PPIase family.</text>
</comment>
<dbReference type="AlphaFoldDB" id="A4RR05"/>
<dbReference type="PROSITE" id="PS50072">
    <property type="entry name" value="CSA_PPIASE_2"/>
    <property type="match status" value="1"/>
</dbReference>
<accession>A4RR05</accession>
<dbReference type="eggNOG" id="KOG0865">
    <property type="taxonomic scope" value="Eukaryota"/>
</dbReference>
<dbReference type="HOGENOM" id="CLU_012062_4_3_1"/>
<dbReference type="STRING" id="436017.A4RR05"/>
<dbReference type="OrthoDB" id="193499at2759"/>
<dbReference type="PANTHER" id="PTHR11071:SF561">
    <property type="entry name" value="PEPTIDYL-PROLYL CIS-TRANS ISOMERASE D-RELATED"/>
    <property type="match status" value="1"/>
</dbReference>
<dbReference type="GO" id="GO:0016018">
    <property type="term" value="F:cyclosporin A binding"/>
    <property type="evidence" value="ECO:0007669"/>
    <property type="project" value="TreeGrafter"/>
</dbReference>
<keyword evidence="2 4" id="KW-0697">Rotamase</keyword>
<dbReference type="Gene3D" id="2.40.100.10">
    <property type="entry name" value="Cyclophilin-like"/>
    <property type="match status" value="1"/>
</dbReference>
<feature type="domain" description="PPIase cyclophilin-type" evidence="5">
    <location>
        <begin position="3"/>
        <end position="160"/>
    </location>
</feature>
<evidence type="ECO:0000256" key="1">
    <source>
        <dbReference type="ARBA" id="ARBA00007365"/>
    </source>
</evidence>
<dbReference type="GO" id="GO:0003755">
    <property type="term" value="F:peptidyl-prolyl cis-trans isomerase activity"/>
    <property type="evidence" value="ECO:0007669"/>
    <property type="project" value="UniProtKB-UniRule"/>
</dbReference>
<evidence type="ECO:0000313" key="6">
    <source>
        <dbReference type="EMBL" id="ABO94112.1"/>
    </source>
</evidence>
<dbReference type="SUPFAM" id="SSF50891">
    <property type="entry name" value="Cyclophilin-like"/>
    <property type="match status" value="1"/>
</dbReference>
<dbReference type="EC" id="5.2.1.8" evidence="4"/>
<comment type="function">
    <text evidence="4">PPIases accelerate the folding of proteins. It catalyzes the cis-trans isomerization of proline imidic peptide bonds in oligopeptides.</text>
</comment>
<dbReference type="EMBL" id="CP000581">
    <property type="protein sequence ID" value="ABO94112.1"/>
    <property type="molecule type" value="Genomic_DNA"/>
</dbReference>
<gene>
    <name evidence="6" type="ORF">OSTLU_8393</name>
</gene>
<dbReference type="KEGG" id="olu:OSTLU_8393"/>
<dbReference type="GeneID" id="4999491"/>
<evidence type="ECO:0000256" key="4">
    <source>
        <dbReference type="RuleBase" id="RU363019"/>
    </source>
</evidence>
<protein>
    <recommendedName>
        <fullName evidence="4">Peptidyl-prolyl cis-trans isomerase</fullName>
        <shortName evidence="4">PPIase</shortName>
        <ecNumber evidence="4">5.2.1.8</ecNumber>
    </recommendedName>
</protein>
<evidence type="ECO:0000259" key="5">
    <source>
        <dbReference type="PROSITE" id="PS50072"/>
    </source>
</evidence>
<evidence type="ECO:0000256" key="3">
    <source>
        <dbReference type="ARBA" id="ARBA00023235"/>
    </source>
</evidence>
<dbReference type="InterPro" id="IPR002130">
    <property type="entry name" value="Cyclophilin-type_PPIase_dom"/>
</dbReference>
<dbReference type="Gramene" id="ABO94112">
    <property type="protein sequence ID" value="ABO94112"/>
    <property type="gene ID" value="OSTLU_8393"/>
</dbReference>
<dbReference type="PANTHER" id="PTHR11071">
    <property type="entry name" value="PEPTIDYL-PROLYL CIS-TRANS ISOMERASE"/>
    <property type="match status" value="1"/>
</dbReference>
<organism evidence="6 7">
    <name type="scientific">Ostreococcus lucimarinus (strain CCE9901)</name>
    <dbReference type="NCBI Taxonomy" id="436017"/>
    <lineage>
        <taxon>Eukaryota</taxon>
        <taxon>Viridiplantae</taxon>
        <taxon>Chlorophyta</taxon>
        <taxon>Mamiellophyceae</taxon>
        <taxon>Mamiellales</taxon>
        <taxon>Bathycoccaceae</taxon>
        <taxon>Ostreococcus</taxon>
    </lineage>
</organism>